<feature type="region of interest" description="Disordered" evidence="1">
    <location>
        <begin position="49"/>
        <end position="82"/>
    </location>
</feature>
<feature type="compositionally biased region" description="Low complexity" evidence="1">
    <location>
        <begin position="49"/>
        <end position="66"/>
    </location>
</feature>
<feature type="chain" id="PRO_5038778299" description="Alpha-L-arabinofuranosidase B arabinose-binding domain-containing protein" evidence="2">
    <location>
        <begin position="22"/>
        <end position="249"/>
    </location>
</feature>
<dbReference type="AlphaFoldDB" id="A0A919MP30"/>
<protein>
    <recommendedName>
        <fullName evidence="3">Alpha-L-arabinofuranosidase B arabinose-binding domain-containing protein</fullName>
    </recommendedName>
</protein>
<comment type="caution">
    <text evidence="4">The sequence shown here is derived from an EMBL/GenBank/DDBJ whole genome shotgun (WGS) entry which is preliminary data.</text>
</comment>
<dbReference type="Proteomes" id="UP000647172">
    <property type="component" value="Unassembled WGS sequence"/>
</dbReference>
<evidence type="ECO:0000259" key="3">
    <source>
        <dbReference type="Pfam" id="PF05270"/>
    </source>
</evidence>
<name>A0A919MP30_9ACTN</name>
<dbReference type="GO" id="GO:0046556">
    <property type="term" value="F:alpha-L-arabinofuranosidase activity"/>
    <property type="evidence" value="ECO:0007669"/>
    <property type="project" value="InterPro"/>
</dbReference>
<dbReference type="InterPro" id="IPR036195">
    <property type="entry name" value="AbfB_ABD_sf"/>
</dbReference>
<evidence type="ECO:0000256" key="2">
    <source>
        <dbReference type="SAM" id="SignalP"/>
    </source>
</evidence>
<evidence type="ECO:0000313" key="5">
    <source>
        <dbReference type="Proteomes" id="UP000647172"/>
    </source>
</evidence>
<dbReference type="Pfam" id="PF05270">
    <property type="entry name" value="AbfB"/>
    <property type="match status" value="1"/>
</dbReference>
<organism evidence="4 5">
    <name type="scientific">Actinoplanes nipponensis</name>
    <dbReference type="NCBI Taxonomy" id="135950"/>
    <lineage>
        <taxon>Bacteria</taxon>
        <taxon>Bacillati</taxon>
        <taxon>Actinomycetota</taxon>
        <taxon>Actinomycetes</taxon>
        <taxon>Micromonosporales</taxon>
        <taxon>Micromonosporaceae</taxon>
        <taxon>Actinoplanes</taxon>
    </lineage>
</organism>
<dbReference type="Gene3D" id="2.80.10.50">
    <property type="match status" value="1"/>
</dbReference>
<dbReference type="RefSeq" id="WP_203768262.1">
    <property type="nucleotide sequence ID" value="NZ_BAAAYJ010000052.1"/>
</dbReference>
<feature type="signal peptide" evidence="2">
    <location>
        <begin position="1"/>
        <end position="21"/>
    </location>
</feature>
<keyword evidence="5" id="KW-1185">Reference proteome</keyword>
<dbReference type="InterPro" id="IPR007934">
    <property type="entry name" value="AbfB_ABD"/>
</dbReference>
<dbReference type="CDD" id="cd23399">
    <property type="entry name" value="beta-trefoil_ABD_ABFB"/>
    <property type="match status" value="1"/>
</dbReference>
<proteinExistence type="predicted"/>
<sequence>MVFCAAVAALALIGVALTQLGDRPTTPSAGSDVRLPAAPMLPPVAAAATPTAELPPVTSATASRSPSPAPPTTVAQRRRPASAAVTVATRVPGATPPRKPAAVPPPALRAGAAVGLELVAAPGYRVRHRDFLGRVDRIGPDSSALERADARFLVRSGRADAGCVSFEASNYPGRFLRHRDFTLRLDRADGSRLFDLDATFCPESPGGSGVVVLRSRNYPDRFVTESRSQLRLDPATPGTAPRFAVRSPL</sequence>
<dbReference type="EMBL" id="BOMQ01000030">
    <property type="protein sequence ID" value="GIE49083.1"/>
    <property type="molecule type" value="Genomic_DNA"/>
</dbReference>
<accession>A0A919MP30</accession>
<dbReference type="GO" id="GO:0046373">
    <property type="term" value="P:L-arabinose metabolic process"/>
    <property type="evidence" value="ECO:0007669"/>
    <property type="project" value="InterPro"/>
</dbReference>
<gene>
    <name evidence="4" type="ORF">Ani05nite_26170</name>
</gene>
<evidence type="ECO:0000313" key="4">
    <source>
        <dbReference type="EMBL" id="GIE49083.1"/>
    </source>
</evidence>
<reference evidence="4" key="1">
    <citation type="submission" date="2021-01" db="EMBL/GenBank/DDBJ databases">
        <title>Whole genome shotgun sequence of Actinoplanes nipponensis NBRC 14063.</title>
        <authorList>
            <person name="Komaki H."/>
            <person name="Tamura T."/>
        </authorList>
    </citation>
    <scope>NUCLEOTIDE SEQUENCE</scope>
    <source>
        <strain evidence="4">NBRC 14063</strain>
    </source>
</reference>
<evidence type="ECO:0000256" key="1">
    <source>
        <dbReference type="SAM" id="MobiDB-lite"/>
    </source>
</evidence>
<keyword evidence="2" id="KW-0732">Signal</keyword>
<feature type="domain" description="Alpha-L-arabinofuranosidase B arabinose-binding" evidence="3">
    <location>
        <begin position="122"/>
        <end position="236"/>
    </location>
</feature>
<dbReference type="SUPFAM" id="SSF110221">
    <property type="entry name" value="AbfB domain"/>
    <property type="match status" value="1"/>
</dbReference>
<feature type="region of interest" description="Disordered" evidence="1">
    <location>
        <begin position="228"/>
        <end position="249"/>
    </location>
</feature>